<proteinExistence type="predicted"/>
<reference evidence="1 2" key="1">
    <citation type="submission" date="2020-05" db="EMBL/GenBank/DDBJ databases">
        <title>Identification and distribution of gene clusters putatively required for synthesis of sphingolipid metabolism inhibitors in phylogenetically diverse species of the filamentous fungus Fusarium.</title>
        <authorList>
            <person name="Kim H.-S."/>
            <person name="Busman M."/>
            <person name="Brown D.W."/>
            <person name="Divon H."/>
            <person name="Uhlig S."/>
            <person name="Proctor R.H."/>
        </authorList>
    </citation>
    <scope>NUCLEOTIDE SEQUENCE [LARGE SCALE GENOMIC DNA]</scope>
    <source>
        <strain evidence="1 2">NRRL 13617</strain>
    </source>
</reference>
<dbReference type="Proteomes" id="UP000582016">
    <property type="component" value="Unassembled WGS sequence"/>
</dbReference>
<keyword evidence="2" id="KW-1185">Reference proteome</keyword>
<comment type="caution">
    <text evidence="1">The sequence shown here is derived from an EMBL/GenBank/DDBJ whole genome shotgun (WGS) entry which is preliminary data.</text>
</comment>
<dbReference type="AlphaFoldDB" id="A0A8H5K9M9"/>
<dbReference type="EMBL" id="JAAOAQ010000083">
    <property type="protein sequence ID" value="KAF5568488.1"/>
    <property type="molecule type" value="Genomic_DNA"/>
</dbReference>
<name>A0A8H5K9M9_9HYPO</name>
<protein>
    <submittedName>
        <fullName evidence="1">Uncharacterized protein</fullName>
    </submittedName>
</protein>
<sequence length="165" mass="18197">MAPTQEKSSPSLQRVEIPGYTPSDIQLLCTHHQAQRLGTVADTPTQVSGDTSKKAWVLMTAYLIITASKADAKYQASVNETTLERRGANSDWMKKLREQKKKDGRGIDLLSDDQILSDTDDLPEGRVLRRDEEDGIGLPGRTMYSDCPCAAYNVTALHWAASTSQ</sequence>
<evidence type="ECO:0000313" key="1">
    <source>
        <dbReference type="EMBL" id="KAF5568488.1"/>
    </source>
</evidence>
<accession>A0A8H5K9M9</accession>
<evidence type="ECO:0000313" key="2">
    <source>
        <dbReference type="Proteomes" id="UP000582016"/>
    </source>
</evidence>
<gene>
    <name evidence="1" type="ORF">FPHYL_2736</name>
</gene>
<organism evidence="1 2">
    <name type="scientific">Fusarium phyllophilum</name>
    <dbReference type="NCBI Taxonomy" id="47803"/>
    <lineage>
        <taxon>Eukaryota</taxon>
        <taxon>Fungi</taxon>
        <taxon>Dikarya</taxon>
        <taxon>Ascomycota</taxon>
        <taxon>Pezizomycotina</taxon>
        <taxon>Sordariomycetes</taxon>
        <taxon>Hypocreomycetidae</taxon>
        <taxon>Hypocreales</taxon>
        <taxon>Nectriaceae</taxon>
        <taxon>Fusarium</taxon>
        <taxon>Fusarium fujikuroi species complex</taxon>
    </lineage>
</organism>